<dbReference type="AlphaFoldDB" id="A0ABC9CWH9"/>
<dbReference type="GO" id="GO:0003677">
    <property type="term" value="F:DNA binding"/>
    <property type="evidence" value="ECO:0007669"/>
    <property type="project" value="UniProtKB-KW"/>
</dbReference>
<comment type="subcellular location">
    <subcellularLocation>
        <location evidence="1">Nucleus</location>
    </subcellularLocation>
</comment>
<reference evidence="8 9" key="2">
    <citation type="submission" date="2024-10" db="EMBL/GenBank/DDBJ databases">
        <authorList>
            <person name="Ryan C."/>
        </authorList>
    </citation>
    <scope>NUCLEOTIDE SEQUENCE [LARGE SCALE GENOMIC DNA]</scope>
</reference>
<name>A0ABC9CWH9_9POAL</name>
<organism evidence="8 9">
    <name type="scientific">Urochloa decumbens</name>
    <dbReference type="NCBI Taxonomy" id="240449"/>
    <lineage>
        <taxon>Eukaryota</taxon>
        <taxon>Viridiplantae</taxon>
        <taxon>Streptophyta</taxon>
        <taxon>Embryophyta</taxon>
        <taxon>Tracheophyta</taxon>
        <taxon>Spermatophyta</taxon>
        <taxon>Magnoliopsida</taxon>
        <taxon>Liliopsida</taxon>
        <taxon>Poales</taxon>
        <taxon>Poaceae</taxon>
        <taxon>PACMAD clade</taxon>
        <taxon>Panicoideae</taxon>
        <taxon>Panicodae</taxon>
        <taxon>Paniceae</taxon>
        <taxon>Melinidinae</taxon>
        <taxon>Urochloa</taxon>
    </lineage>
</organism>
<dbReference type="InterPro" id="IPR003657">
    <property type="entry name" value="WRKY_dom"/>
</dbReference>
<evidence type="ECO:0000256" key="2">
    <source>
        <dbReference type="ARBA" id="ARBA00023015"/>
    </source>
</evidence>
<evidence type="ECO:0000256" key="1">
    <source>
        <dbReference type="ARBA" id="ARBA00004123"/>
    </source>
</evidence>
<sequence>MASKMKQLNGQAGATTGSALVGYYSPPEDTFGPPPSEVSPHDGRKKRKDALSWDKYTCAPYFDGRLWRKYGQKNIKNSHFPRLYFRCSYYEDKHCMASKLIQQVSNDYPPLYKVTYMHEHTCNAAPIPAPDVVAEAELPAVSDGFMLRFGSYGKDYRDARMKQEQRQHNQPMSWSPSELLSFDSWSSQLQHQPALSSYVPPPAAGSSSSFPIAESLPTLPAMSGEGDVLSTCWNSFRYSVEVDHLQFDNHVDFAGDMFSRDTNMDAHLHSWACTGIEGEEILF</sequence>
<keyword evidence="4" id="KW-0804">Transcription</keyword>
<dbReference type="SUPFAM" id="SSF118290">
    <property type="entry name" value="WRKY DNA-binding domain"/>
    <property type="match status" value="1"/>
</dbReference>
<feature type="domain" description="WRKY" evidence="7">
    <location>
        <begin position="63"/>
        <end position="125"/>
    </location>
</feature>
<dbReference type="InterPro" id="IPR036576">
    <property type="entry name" value="WRKY_dom_sf"/>
</dbReference>
<reference evidence="9" key="1">
    <citation type="submission" date="2024-06" db="EMBL/GenBank/DDBJ databases">
        <authorList>
            <person name="Ryan C."/>
        </authorList>
    </citation>
    <scope>NUCLEOTIDE SEQUENCE [LARGE SCALE GENOMIC DNA]</scope>
</reference>
<accession>A0ABC9CWH9</accession>
<dbReference type="PANTHER" id="PTHR31282">
    <property type="entry name" value="WRKY TRANSCRIPTION FACTOR 21-RELATED"/>
    <property type="match status" value="1"/>
</dbReference>
<keyword evidence="2" id="KW-0805">Transcription regulation</keyword>
<evidence type="ECO:0000313" key="9">
    <source>
        <dbReference type="Proteomes" id="UP001497457"/>
    </source>
</evidence>
<dbReference type="GO" id="GO:0005634">
    <property type="term" value="C:nucleus"/>
    <property type="evidence" value="ECO:0007669"/>
    <property type="project" value="UniProtKB-SubCell"/>
</dbReference>
<dbReference type="EMBL" id="OZ075140">
    <property type="protein sequence ID" value="CAL5027120.1"/>
    <property type="molecule type" value="Genomic_DNA"/>
</dbReference>
<dbReference type="InterPro" id="IPR044810">
    <property type="entry name" value="WRKY_plant"/>
</dbReference>
<keyword evidence="3" id="KW-0238">DNA-binding</keyword>
<keyword evidence="9" id="KW-1185">Reference proteome</keyword>
<dbReference type="Proteomes" id="UP001497457">
    <property type="component" value="Chromosome 30rd"/>
</dbReference>
<keyword evidence="5" id="KW-0539">Nucleus</keyword>
<feature type="region of interest" description="Disordered" evidence="6">
    <location>
        <begin position="19"/>
        <end position="46"/>
    </location>
</feature>
<dbReference type="Pfam" id="PF03106">
    <property type="entry name" value="WRKY"/>
    <property type="match status" value="1"/>
</dbReference>
<evidence type="ECO:0000256" key="4">
    <source>
        <dbReference type="ARBA" id="ARBA00023163"/>
    </source>
</evidence>
<evidence type="ECO:0000313" key="8">
    <source>
        <dbReference type="EMBL" id="CAL5027120.1"/>
    </source>
</evidence>
<dbReference type="SMART" id="SM00774">
    <property type="entry name" value="WRKY"/>
    <property type="match status" value="1"/>
</dbReference>
<proteinExistence type="predicted"/>
<dbReference type="Gene3D" id="2.20.25.80">
    <property type="entry name" value="WRKY domain"/>
    <property type="match status" value="1"/>
</dbReference>
<evidence type="ECO:0000256" key="3">
    <source>
        <dbReference type="ARBA" id="ARBA00023125"/>
    </source>
</evidence>
<evidence type="ECO:0000256" key="5">
    <source>
        <dbReference type="ARBA" id="ARBA00023242"/>
    </source>
</evidence>
<gene>
    <name evidence="8" type="ORF">URODEC1_LOCUS79177</name>
</gene>
<evidence type="ECO:0000256" key="6">
    <source>
        <dbReference type="SAM" id="MobiDB-lite"/>
    </source>
</evidence>
<dbReference type="PROSITE" id="PS50811">
    <property type="entry name" value="WRKY"/>
    <property type="match status" value="1"/>
</dbReference>
<protein>
    <recommendedName>
        <fullName evidence="7">WRKY domain-containing protein</fullName>
    </recommendedName>
</protein>
<evidence type="ECO:0000259" key="7">
    <source>
        <dbReference type="PROSITE" id="PS50811"/>
    </source>
</evidence>